<keyword evidence="2" id="KW-1185">Reference proteome</keyword>
<dbReference type="EMBL" id="JANUXW010000002">
    <property type="protein sequence ID" value="MCS4533240.1"/>
    <property type="molecule type" value="Genomic_DNA"/>
</dbReference>
<evidence type="ECO:0000313" key="1">
    <source>
        <dbReference type="EMBL" id="MCS4533240.1"/>
    </source>
</evidence>
<name>A0ABT2FB96_9NEIS</name>
<reference evidence="1" key="1">
    <citation type="submission" date="2022-08" db="EMBL/GenBank/DDBJ databases">
        <authorList>
            <person name="Volokhov D.V."/>
            <person name="Furtak V.A."/>
            <person name="Zagorodnyaya T.A."/>
        </authorList>
    </citation>
    <scope>NUCLEOTIDE SEQUENCE</scope>
    <source>
        <strain evidence="1">CSL10203-ORH2</strain>
    </source>
</reference>
<gene>
    <name evidence="1" type="ORF">NXS09_02865</name>
</gene>
<comment type="caution">
    <text evidence="1">The sequence shown here is derived from an EMBL/GenBank/DDBJ whole genome shotgun (WGS) entry which is preliminary data.</text>
</comment>
<evidence type="ECO:0000313" key="2">
    <source>
        <dbReference type="Proteomes" id="UP001166947"/>
    </source>
</evidence>
<dbReference type="Proteomes" id="UP001166947">
    <property type="component" value="Unassembled WGS sequence"/>
</dbReference>
<organism evidence="1 2">
    <name type="scientific">Neisseria montereyensis</name>
    <dbReference type="NCBI Taxonomy" id="2973938"/>
    <lineage>
        <taxon>Bacteria</taxon>
        <taxon>Pseudomonadati</taxon>
        <taxon>Pseudomonadota</taxon>
        <taxon>Betaproteobacteria</taxon>
        <taxon>Neisseriales</taxon>
        <taxon>Neisseriaceae</taxon>
        <taxon>Neisseria</taxon>
    </lineage>
</organism>
<sequence length="566" mass="65138">MNTNTYHDNKVGRNLILRLPEDVMKPERLGAMHQTRLSFARTLLRKITDEKWTLKQDIWSLSPEGYGHAVYKLTTPSHVYHLVIFCDEIADEERNDRVIAQKWDVTFCLVSGEVDDTFIARLKSSVPLQEAGRQPNKVLVLARANKSVRVFEHIIERLAAGEQPDPQVLAQVGYILRTTAVYGNGKFGIQDFKSLENNPDFNQSFSAQMCAVYLLKQFSLDWVDYLARQRGGNRAVPLHPKLQRYLGVGNATGLGMAPYLINHPCIVDQWLSMREKALATVLRHPIHPEKLNIFKNLVARAILHLHEVVTIDELQQQLNTTASEELKTIVNMPIEHDTWRAFLQSCAHLSFEAQEIIISCLMELYPEETDQFAYSMNADTTMDLPQGKPLADLLSLLEKRYQWAIQTDFENPDNIYWFWYRSEDKEEPRLGIRNQDTGVEKELPLDIGRQVNRLYRAVKQNDPKQTIASFILNNPKFRSIARRVWTMGHKPMGDIQMNVLQKNVLPIHLLRCKLSMFGATKFDPRSDRWVRVTLFQGAPLFHHINADEWLFPLLPTTAELKQGASS</sequence>
<protein>
    <submittedName>
        <fullName evidence="1">Uncharacterized protein</fullName>
    </submittedName>
</protein>
<accession>A0ABT2FB96</accession>
<dbReference type="RefSeq" id="WP_259291050.1">
    <property type="nucleotide sequence ID" value="NZ_JANUXW010000002.1"/>
</dbReference>
<proteinExistence type="predicted"/>
<reference evidence="1" key="2">
    <citation type="journal article" date="2023" name="Curr. Microbiol.">
        <title>Neisseria montereyensis sp. nov., Isolated from Oropharynx of California Sea Lion (Zalophus californianus): Genomic, Phylogenetic, and Phenotypic Study.</title>
        <authorList>
            <person name="Volokhov D.V."/>
            <person name="Zagorodnyaya T.A."/>
            <person name="Furtak V.A."/>
            <person name="Nattanmai G."/>
            <person name="Randall L."/>
            <person name="Jose S."/>
            <person name="Gao Y."/>
            <person name="Gulland F.M."/>
            <person name="Eisenberg T."/>
            <person name="Delmonte P."/>
            <person name="Blom J."/>
            <person name="Mitchell K.K."/>
        </authorList>
    </citation>
    <scope>NUCLEOTIDE SEQUENCE</scope>
    <source>
        <strain evidence="1">CSL10203-ORH2</strain>
    </source>
</reference>